<dbReference type="AlphaFoldDB" id="J3LGE2"/>
<evidence type="ECO:0000313" key="2">
    <source>
        <dbReference type="Proteomes" id="UP000006038"/>
    </source>
</evidence>
<protein>
    <submittedName>
        <fullName evidence="1">Uncharacterized protein</fullName>
    </submittedName>
</protein>
<proteinExistence type="predicted"/>
<dbReference type="EnsemblPlants" id="OB02G37090.1">
    <property type="protein sequence ID" value="OB02G37090.1"/>
    <property type="gene ID" value="OB02G37090"/>
</dbReference>
<organism evidence="1">
    <name type="scientific">Oryza brachyantha</name>
    <name type="common">malo sina</name>
    <dbReference type="NCBI Taxonomy" id="4533"/>
    <lineage>
        <taxon>Eukaryota</taxon>
        <taxon>Viridiplantae</taxon>
        <taxon>Streptophyta</taxon>
        <taxon>Embryophyta</taxon>
        <taxon>Tracheophyta</taxon>
        <taxon>Spermatophyta</taxon>
        <taxon>Magnoliopsida</taxon>
        <taxon>Liliopsida</taxon>
        <taxon>Poales</taxon>
        <taxon>Poaceae</taxon>
        <taxon>BOP clade</taxon>
        <taxon>Oryzoideae</taxon>
        <taxon>Oryzeae</taxon>
        <taxon>Oryzinae</taxon>
        <taxon>Oryza</taxon>
    </lineage>
</organism>
<keyword evidence="2" id="KW-1185">Reference proteome</keyword>
<name>J3LGE2_ORYBR</name>
<evidence type="ECO:0000313" key="1">
    <source>
        <dbReference type="EnsemblPlants" id="OB02G37090.1"/>
    </source>
</evidence>
<accession>J3LGE2</accession>
<sequence>MLTDRSVAMQGIDQQGELWSCNLHFFKQFDQKHIEYGFCSSKAWSQRSSCWLILAESGYQPVVHNDLLAIASTDNQFVHVLMSIDL</sequence>
<dbReference type="HOGENOM" id="CLU_2501528_0_0_1"/>
<dbReference type="Proteomes" id="UP000006038">
    <property type="component" value="Unassembled WGS sequence"/>
</dbReference>
<reference evidence="1" key="1">
    <citation type="submission" date="2013-04" db="UniProtKB">
        <authorList>
            <consortium name="EnsemblPlants"/>
        </authorList>
    </citation>
    <scope>IDENTIFICATION</scope>
</reference>
<dbReference type="Gramene" id="OB02G37090.1">
    <property type="protein sequence ID" value="OB02G37090.1"/>
    <property type="gene ID" value="OB02G37090"/>
</dbReference>